<organism evidence="1 2">
    <name type="scientific">Acaulospora morrowiae</name>
    <dbReference type="NCBI Taxonomy" id="94023"/>
    <lineage>
        <taxon>Eukaryota</taxon>
        <taxon>Fungi</taxon>
        <taxon>Fungi incertae sedis</taxon>
        <taxon>Mucoromycota</taxon>
        <taxon>Glomeromycotina</taxon>
        <taxon>Glomeromycetes</taxon>
        <taxon>Diversisporales</taxon>
        <taxon>Acaulosporaceae</taxon>
        <taxon>Acaulospora</taxon>
    </lineage>
</organism>
<accession>A0A9N9D0M0</accession>
<dbReference type="InterPro" id="IPR046566">
    <property type="entry name" value="DUF6720"/>
</dbReference>
<keyword evidence="2" id="KW-1185">Reference proteome</keyword>
<dbReference type="EMBL" id="CAJVPV010007644">
    <property type="protein sequence ID" value="CAG8621523.1"/>
    <property type="molecule type" value="Genomic_DNA"/>
</dbReference>
<dbReference type="AlphaFoldDB" id="A0A9N9D0M0"/>
<dbReference type="Proteomes" id="UP000789342">
    <property type="component" value="Unassembled WGS sequence"/>
</dbReference>
<reference evidence="1" key="1">
    <citation type="submission" date="2021-06" db="EMBL/GenBank/DDBJ databases">
        <authorList>
            <person name="Kallberg Y."/>
            <person name="Tangrot J."/>
            <person name="Rosling A."/>
        </authorList>
    </citation>
    <scope>NUCLEOTIDE SEQUENCE</scope>
    <source>
        <strain evidence="1">CL551</strain>
    </source>
</reference>
<evidence type="ECO:0000313" key="1">
    <source>
        <dbReference type="EMBL" id="CAG8621523.1"/>
    </source>
</evidence>
<dbReference type="Pfam" id="PF20480">
    <property type="entry name" value="DUF6720"/>
    <property type="match status" value="1"/>
</dbReference>
<gene>
    <name evidence="1" type="ORF">AMORRO_LOCUS8684</name>
</gene>
<evidence type="ECO:0000313" key="2">
    <source>
        <dbReference type="Proteomes" id="UP000789342"/>
    </source>
</evidence>
<sequence length="124" mass="14936">MALLSDNNYYLKKLIFASNLIYISRVLNYLKDAYFYYINMKSYDYKSLIVVFINGICDDWYWEGLVGNSQFRRIYLLVKYGARQDDETKLVVKYYPRIGRILKFDDKETPEIFNDQPKAKVYDE</sequence>
<name>A0A9N9D0M0_9GLOM</name>
<protein>
    <submittedName>
        <fullName evidence="1">12318_t:CDS:1</fullName>
    </submittedName>
</protein>
<comment type="caution">
    <text evidence="1">The sequence shown here is derived from an EMBL/GenBank/DDBJ whole genome shotgun (WGS) entry which is preliminary data.</text>
</comment>
<proteinExistence type="predicted"/>